<keyword evidence="10" id="KW-1185">Reference proteome</keyword>
<dbReference type="InterPro" id="IPR053926">
    <property type="entry name" value="RecX_HTH_1st"/>
</dbReference>
<dbReference type="InterPro" id="IPR036388">
    <property type="entry name" value="WH-like_DNA-bd_sf"/>
</dbReference>
<proteinExistence type="inferred from homology"/>
<dbReference type="GO" id="GO:0005737">
    <property type="term" value="C:cytoplasm"/>
    <property type="evidence" value="ECO:0007669"/>
    <property type="project" value="UniProtKB-SubCell"/>
</dbReference>
<dbReference type="PANTHER" id="PTHR33602">
    <property type="entry name" value="REGULATORY PROTEIN RECX FAMILY PROTEIN"/>
    <property type="match status" value="1"/>
</dbReference>
<evidence type="ECO:0000256" key="4">
    <source>
        <dbReference type="ARBA" id="ARBA00022490"/>
    </source>
</evidence>
<dbReference type="InterPro" id="IPR003783">
    <property type="entry name" value="Regulatory_RecX"/>
</dbReference>
<dbReference type="EMBL" id="SMAD01000004">
    <property type="protein sequence ID" value="TCS87783.1"/>
    <property type="molecule type" value="Genomic_DNA"/>
</dbReference>
<reference evidence="9 10" key="1">
    <citation type="submission" date="2019-03" db="EMBL/GenBank/DDBJ databases">
        <title>Genomic Encyclopedia of Type Strains, Phase IV (KMG-IV): sequencing the most valuable type-strain genomes for metagenomic binning, comparative biology and taxonomic classification.</title>
        <authorList>
            <person name="Goeker M."/>
        </authorList>
    </citation>
    <scope>NUCLEOTIDE SEQUENCE [LARGE SCALE GENOMIC DNA]</scope>
    <source>
        <strain evidence="9 10">DSM 21100</strain>
    </source>
</reference>
<comment type="caution">
    <text evidence="9">The sequence shown here is derived from an EMBL/GenBank/DDBJ whole genome shotgun (WGS) entry which is preliminary data.</text>
</comment>
<sequence length="159" mass="18331">MCAKSLITDRKIALEKAARYCAYQERSQQEVRDKLYETGVAASLVEEVISELIQQDFINEERFAKAWAGGKFRIKGWGRAKIRKGLQLKRVSEYCIRAGLKEIDEADYLKTLKRLLEEKFKALPAGNPFVQNRKAAAYAISRGYEPELVWDLIRERNGE</sequence>
<feature type="domain" description="RecX second three-helical" evidence="6">
    <location>
        <begin position="59"/>
        <end position="100"/>
    </location>
</feature>
<feature type="domain" description="RecX third three-helical" evidence="7">
    <location>
        <begin position="107"/>
        <end position="152"/>
    </location>
</feature>
<organism evidence="9 10">
    <name type="scientific">Anseongella ginsenosidimutans</name>
    <dbReference type="NCBI Taxonomy" id="496056"/>
    <lineage>
        <taxon>Bacteria</taxon>
        <taxon>Pseudomonadati</taxon>
        <taxon>Bacteroidota</taxon>
        <taxon>Sphingobacteriia</taxon>
        <taxon>Sphingobacteriales</taxon>
        <taxon>Sphingobacteriaceae</taxon>
        <taxon>Anseongella</taxon>
    </lineage>
</organism>
<comment type="function">
    <text evidence="5">Modulates RecA activity.</text>
</comment>
<dbReference type="Pfam" id="PF21982">
    <property type="entry name" value="RecX_HTH1"/>
    <property type="match status" value="1"/>
</dbReference>
<evidence type="ECO:0000259" key="7">
    <source>
        <dbReference type="Pfam" id="PF21981"/>
    </source>
</evidence>
<comment type="subcellular location">
    <subcellularLocation>
        <location evidence="1 5">Cytoplasm</location>
    </subcellularLocation>
</comment>
<evidence type="ECO:0000256" key="1">
    <source>
        <dbReference type="ARBA" id="ARBA00004496"/>
    </source>
</evidence>
<protein>
    <recommendedName>
        <fullName evidence="3 5">Regulatory protein RecX</fullName>
    </recommendedName>
</protein>
<dbReference type="OrthoDB" id="1523826at2"/>
<dbReference type="Proteomes" id="UP000295807">
    <property type="component" value="Unassembled WGS sequence"/>
</dbReference>
<evidence type="ECO:0000256" key="3">
    <source>
        <dbReference type="ARBA" id="ARBA00018111"/>
    </source>
</evidence>
<gene>
    <name evidence="5" type="primary">recX</name>
    <name evidence="9" type="ORF">EDD80_104133</name>
</gene>
<evidence type="ECO:0000313" key="9">
    <source>
        <dbReference type="EMBL" id="TCS87783.1"/>
    </source>
</evidence>
<dbReference type="GO" id="GO:0006282">
    <property type="term" value="P:regulation of DNA repair"/>
    <property type="evidence" value="ECO:0007669"/>
    <property type="project" value="UniProtKB-UniRule"/>
</dbReference>
<accession>A0A4R3KSG6</accession>
<evidence type="ECO:0000313" key="10">
    <source>
        <dbReference type="Proteomes" id="UP000295807"/>
    </source>
</evidence>
<evidence type="ECO:0000259" key="6">
    <source>
        <dbReference type="Pfam" id="PF02631"/>
    </source>
</evidence>
<dbReference type="Gene3D" id="1.10.10.10">
    <property type="entry name" value="Winged helix-like DNA-binding domain superfamily/Winged helix DNA-binding domain"/>
    <property type="match status" value="2"/>
</dbReference>
<dbReference type="AlphaFoldDB" id="A0A4R3KSG6"/>
<keyword evidence="4 5" id="KW-0963">Cytoplasm</keyword>
<feature type="domain" description="RecX first three-helical" evidence="8">
    <location>
        <begin position="13"/>
        <end position="52"/>
    </location>
</feature>
<evidence type="ECO:0000259" key="8">
    <source>
        <dbReference type="Pfam" id="PF21982"/>
    </source>
</evidence>
<dbReference type="RefSeq" id="WP_132128870.1">
    <property type="nucleotide sequence ID" value="NZ_CP042432.1"/>
</dbReference>
<evidence type="ECO:0000256" key="5">
    <source>
        <dbReference type="HAMAP-Rule" id="MF_01114"/>
    </source>
</evidence>
<evidence type="ECO:0000256" key="2">
    <source>
        <dbReference type="ARBA" id="ARBA00009695"/>
    </source>
</evidence>
<dbReference type="Pfam" id="PF02631">
    <property type="entry name" value="RecX_HTH2"/>
    <property type="match status" value="1"/>
</dbReference>
<dbReference type="Pfam" id="PF21981">
    <property type="entry name" value="RecX_HTH3"/>
    <property type="match status" value="1"/>
</dbReference>
<dbReference type="InterPro" id="IPR053925">
    <property type="entry name" value="RecX_HTH_3rd"/>
</dbReference>
<dbReference type="PANTHER" id="PTHR33602:SF1">
    <property type="entry name" value="REGULATORY PROTEIN RECX FAMILY PROTEIN"/>
    <property type="match status" value="1"/>
</dbReference>
<dbReference type="HAMAP" id="MF_01114">
    <property type="entry name" value="RecX"/>
    <property type="match status" value="1"/>
</dbReference>
<dbReference type="InterPro" id="IPR053924">
    <property type="entry name" value="RecX_HTH_2nd"/>
</dbReference>
<name>A0A4R3KSG6_9SPHI</name>
<comment type="similarity">
    <text evidence="2 5">Belongs to the RecX family.</text>
</comment>